<feature type="region of interest" description="Disordered" evidence="1">
    <location>
        <begin position="177"/>
        <end position="334"/>
    </location>
</feature>
<feature type="compositionally biased region" description="Basic and acidic residues" evidence="1">
    <location>
        <begin position="207"/>
        <end position="246"/>
    </location>
</feature>
<dbReference type="Proteomes" id="UP000324748">
    <property type="component" value="Unassembled WGS sequence"/>
</dbReference>
<organism evidence="3 4">
    <name type="scientific">Puccinia graminis f. sp. tritici</name>
    <dbReference type="NCBI Taxonomy" id="56615"/>
    <lineage>
        <taxon>Eukaryota</taxon>
        <taxon>Fungi</taxon>
        <taxon>Dikarya</taxon>
        <taxon>Basidiomycota</taxon>
        <taxon>Pucciniomycotina</taxon>
        <taxon>Pucciniomycetes</taxon>
        <taxon>Pucciniales</taxon>
        <taxon>Pucciniaceae</taxon>
        <taxon>Puccinia</taxon>
    </lineage>
</organism>
<evidence type="ECO:0000313" key="3">
    <source>
        <dbReference type="EMBL" id="KAA1094857.1"/>
    </source>
</evidence>
<feature type="compositionally biased region" description="Basic residues" evidence="1">
    <location>
        <begin position="247"/>
        <end position="259"/>
    </location>
</feature>
<sequence length="351" mass="39785">MQQQQHHQQQQQQQKQQQQQTQQQPIGLGPSTNMTKPPSLNSTPIITPVNPVQTIQTGTRPNLPGILTPISLSAAGPATHTATPGDSPSLVAMPSRASARGRGARPGGRGRGNAQAIPRLIRLSKQRWLLLYLQQPPRYPQYHPISKARLSVHPSNQYHRCHQTFLKDLDRDAAGGRGDEGLDYGGGVGDSPREDRKLISRRHSHKSKQDRSEKDSQRFERGEDPADRSRSKSRDKELVDEKEILHKSSKYCHRHRARSKSKDPVKHRSSREKGDKEKDETGHKPSKSANGGRRSWRSRRATEGDERDDARLPHEAGEERDKEKERNRDCNCYGKTNQTHITLKDIFKRLK</sequence>
<evidence type="ECO:0000313" key="5">
    <source>
        <dbReference type="Proteomes" id="UP000325313"/>
    </source>
</evidence>
<evidence type="ECO:0000313" key="2">
    <source>
        <dbReference type="EMBL" id="KAA1079054.1"/>
    </source>
</evidence>
<comment type="caution">
    <text evidence="3">The sequence shown here is derived from an EMBL/GenBank/DDBJ whole genome shotgun (WGS) entry which is preliminary data.</text>
</comment>
<dbReference type="AlphaFoldDB" id="A0A5B0NZV1"/>
<dbReference type="PANTHER" id="PTHR13484">
    <property type="entry name" value="FIP1-LIKE 1 PROTEIN"/>
    <property type="match status" value="1"/>
</dbReference>
<feature type="region of interest" description="Disordered" evidence="1">
    <location>
        <begin position="1"/>
        <end position="47"/>
    </location>
</feature>
<protein>
    <submittedName>
        <fullName evidence="3">Cleavage polyadenylation factor subunit fip1</fullName>
    </submittedName>
</protein>
<keyword evidence="4" id="KW-1185">Reference proteome</keyword>
<feature type="compositionally biased region" description="Basic and acidic residues" evidence="1">
    <location>
        <begin position="300"/>
        <end position="329"/>
    </location>
</feature>
<name>A0A5B0NZV1_PUCGR</name>
<dbReference type="PANTHER" id="PTHR13484:SF0">
    <property type="entry name" value="PRE-MRNA 3'-END-PROCESSING FACTOR FIP1"/>
    <property type="match status" value="1"/>
</dbReference>
<dbReference type="EMBL" id="VDEP01000444">
    <property type="protein sequence ID" value="KAA1079054.1"/>
    <property type="molecule type" value="Genomic_DNA"/>
</dbReference>
<dbReference type="Proteomes" id="UP000325313">
    <property type="component" value="Unassembled WGS sequence"/>
</dbReference>
<proteinExistence type="predicted"/>
<evidence type="ECO:0000313" key="4">
    <source>
        <dbReference type="Proteomes" id="UP000324748"/>
    </source>
</evidence>
<feature type="compositionally biased region" description="Low complexity" evidence="1">
    <location>
        <begin position="75"/>
        <end position="85"/>
    </location>
</feature>
<dbReference type="EMBL" id="VSWC01000079">
    <property type="protein sequence ID" value="KAA1094857.1"/>
    <property type="molecule type" value="Genomic_DNA"/>
</dbReference>
<gene>
    <name evidence="3" type="primary">FIP1_4</name>
    <name evidence="3" type="ORF">PGT21_031528</name>
    <name evidence="2" type="ORF">PGTUg99_009543</name>
</gene>
<feature type="compositionally biased region" description="Polar residues" evidence="1">
    <location>
        <begin position="30"/>
        <end position="47"/>
    </location>
</feature>
<dbReference type="InterPro" id="IPR051187">
    <property type="entry name" value="Pre-mRNA_3'-end_processing_reg"/>
</dbReference>
<reference evidence="4 5" key="1">
    <citation type="submission" date="2019-05" db="EMBL/GenBank/DDBJ databases">
        <title>Emergence of the Ug99 lineage of the wheat stem rust pathogen through somatic hybridization.</title>
        <authorList>
            <person name="Li F."/>
            <person name="Upadhyaya N.M."/>
            <person name="Sperschneider J."/>
            <person name="Matny O."/>
            <person name="Nguyen-Phuc H."/>
            <person name="Mago R."/>
            <person name="Raley C."/>
            <person name="Miller M.E."/>
            <person name="Silverstein K.A.T."/>
            <person name="Henningsen E."/>
            <person name="Hirsch C.D."/>
            <person name="Visser B."/>
            <person name="Pretorius Z.A."/>
            <person name="Steffenson B.J."/>
            <person name="Schwessinger B."/>
            <person name="Dodds P.N."/>
            <person name="Figueroa M."/>
        </authorList>
    </citation>
    <scope>NUCLEOTIDE SEQUENCE [LARGE SCALE GENOMIC DNA]</scope>
    <source>
        <strain evidence="3">21-0</strain>
        <strain evidence="2 5">Ug99</strain>
    </source>
</reference>
<evidence type="ECO:0000256" key="1">
    <source>
        <dbReference type="SAM" id="MobiDB-lite"/>
    </source>
</evidence>
<feature type="compositionally biased region" description="Basic and acidic residues" evidence="1">
    <location>
        <begin position="260"/>
        <end position="283"/>
    </location>
</feature>
<feature type="compositionally biased region" description="Low complexity" evidence="1">
    <location>
        <begin position="1"/>
        <end position="24"/>
    </location>
</feature>
<feature type="region of interest" description="Disordered" evidence="1">
    <location>
        <begin position="75"/>
        <end position="114"/>
    </location>
</feature>
<accession>A0A5B0NZV1</accession>
<dbReference type="GO" id="GO:0005847">
    <property type="term" value="C:mRNA cleavage and polyadenylation specificity factor complex"/>
    <property type="evidence" value="ECO:0007669"/>
    <property type="project" value="TreeGrafter"/>
</dbReference>